<dbReference type="SUPFAM" id="SSF50475">
    <property type="entry name" value="FMN-binding split barrel"/>
    <property type="match status" value="1"/>
</dbReference>
<dbReference type="Gene3D" id="2.30.110.10">
    <property type="entry name" value="Electron Transport, Fmn-binding Protein, Chain A"/>
    <property type="match status" value="1"/>
</dbReference>
<evidence type="ECO:0000256" key="1">
    <source>
        <dbReference type="ARBA" id="ARBA00023002"/>
    </source>
</evidence>
<feature type="region of interest" description="Disordered" evidence="2">
    <location>
        <begin position="90"/>
        <end position="111"/>
    </location>
</feature>
<name>A0A0S4QTV1_9ACTN</name>
<dbReference type="GO" id="GO:0042602">
    <property type="term" value="F:riboflavin reductase (NADPH) activity"/>
    <property type="evidence" value="ECO:0007669"/>
    <property type="project" value="TreeGrafter"/>
</dbReference>
<keyword evidence="5" id="KW-1185">Reference proteome</keyword>
<feature type="domain" description="Flavin reductase like" evidence="3">
    <location>
        <begin position="19"/>
        <end position="173"/>
    </location>
</feature>
<evidence type="ECO:0000259" key="3">
    <source>
        <dbReference type="SMART" id="SM00903"/>
    </source>
</evidence>
<proteinExistence type="predicted"/>
<dbReference type="Pfam" id="PF01613">
    <property type="entry name" value="Flavin_Reduct"/>
    <property type="match status" value="1"/>
</dbReference>
<accession>A0A0S4QTV1</accession>
<dbReference type="RefSeq" id="WP_091282361.1">
    <property type="nucleotide sequence ID" value="NZ_FAOZ01000021.1"/>
</dbReference>
<dbReference type="InterPro" id="IPR002563">
    <property type="entry name" value="Flavin_Rdtase-like_dom"/>
</dbReference>
<dbReference type="InterPro" id="IPR050268">
    <property type="entry name" value="NADH-dep_flavin_reductase"/>
</dbReference>
<gene>
    <name evidence="4" type="ORF">Ga0074812_12125</name>
</gene>
<evidence type="ECO:0000256" key="2">
    <source>
        <dbReference type="SAM" id="MobiDB-lite"/>
    </source>
</evidence>
<dbReference type="EMBL" id="FAOZ01000021">
    <property type="protein sequence ID" value="CUU58649.1"/>
    <property type="molecule type" value="Genomic_DNA"/>
</dbReference>
<dbReference type="GO" id="GO:0010181">
    <property type="term" value="F:FMN binding"/>
    <property type="evidence" value="ECO:0007669"/>
    <property type="project" value="InterPro"/>
</dbReference>
<protein>
    <submittedName>
        <fullName evidence="4">NADH-FMN oxidoreductase RutF, flavin reductase (DIM6/NTAB) family</fullName>
    </submittedName>
</protein>
<dbReference type="PANTHER" id="PTHR30466">
    <property type="entry name" value="FLAVIN REDUCTASE"/>
    <property type="match status" value="1"/>
</dbReference>
<dbReference type="Proteomes" id="UP000198802">
    <property type="component" value="Unassembled WGS sequence"/>
</dbReference>
<reference evidence="5" key="1">
    <citation type="submission" date="2015-11" db="EMBL/GenBank/DDBJ databases">
        <authorList>
            <person name="Varghese N."/>
        </authorList>
    </citation>
    <scope>NUCLEOTIDE SEQUENCE [LARGE SCALE GENOMIC DNA]</scope>
    <source>
        <strain evidence="5">DSM 45899</strain>
    </source>
</reference>
<dbReference type="PANTHER" id="PTHR30466:SF1">
    <property type="entry name" value="FMN REDUCTASE (NADH) RUTF"/>
    <property type="match status" value="1"/>
</dbReference>
<organism evidence="4 5">
    <name type="scientific">Parafrankia irregularis</name>
    <dbReference type="NCBI Taxonomy" id="795642"/>
    <lineage>
        <taxon>Bacteria</taxon>
        <taxon>Bacillati</taxon>
        <taxon>Actinomycetota</taxon>
        <taxon>Actinomycetes</taxon>
        <taxon>Frankiales</taxon>
        <taxon>Frankiaceae</taxon>
        <taxon>Parafrankia</taxon>
    </lineage>
</organism>
<evidence type="ECO:0000313" key="4">
    <source>
        <dbReference type="EMBL" id="CUU58649.1"/>
    </source>
</evidence>
<sequence length="180" mass="19133">MILAGLRNRPDAQEFRRVVGRFATGVTVLTTVLDGRHLAMTANSFVSVSLDPLLVLVSIRRDARFHDPVIAAGVWGVSVLAADMSQASRDFARTGGPPRPDGRGDDRLGGWPHSFGPRTGVALLDGALAVLECATTATHRAGDHTLVIGEVIGLDRPRPDARPLVFYEGAYLSTDGPEPG</sequence>
<dbReference type="AlphaFoldDB" id="A0A0S4QTV1"/>
<dbReference type="InterPro" id="IPR012349">
    <property type="entry name" value="Split_barrel_FMN-bd"/>
</dbReference>
<evidence type="ECO:0000313" key="5">
    <source>
        <dbReference type="Proteomes" id="UP000198802"/>
    </source>
</evidence>
<dbReference type="SMART" id="SM00903">
    <property type="entry name" value="Flavin_Reduct"/>
    <property type="match status" value="1"/>
</dbReference>
<keyword evidence="1" id="KW-0560">Oxidoreductase</keyword>